<sequence>MATMAKNKSSSSSSVCHHSPPASPPTMVEDFGSLSLGSLRHPWPEQELELPHGLILTLTEVLDLAKAPSPELELPHGLILTLTEVLDLAKAPSPELDSHHGHGQELSSSHPLILMAPNLTGLMMAPL</sequence>
<gene>
    <name evidence="2" type="ORF">FSB_LOCUS13260</name>
</gene>
<name>A0A2N9FE19_FAGSY</name>
<evidence type="ECO:0000256" key="1">
    <source>
        <dbReference type="SAM" id="MobiDB-lite"/>
    </source>
</evidence>
<dbReference type="AlphaFoldDB" id="A0A2N9FE19"/>
<reference evidence="2" key="1">
    <citation type="submission" date="2018-02" db="EMBL/GenBank/DDBJ databases">
        <authorList>
            <person name="Cohen D.B."/>
            <person name="Kent A.D."/>
        </authorList>
    </citation>
    <scope>NUCLEOTIDE SEQUENCE</scope>
</reference>
<proteinExistence type="predicted"/>
<evidence type="ECO:0000313" key="2">
    <source>
        <dbReference type="EMBL" id="SPC85378.1"/>
    </source>
</evidence>
<accession>A0A2N9FE19</accession>
<feature type="region of interest" description="Disordered" evidence="1">
    <location>
        <begin position="1"/>
        <end position="35"/>
    </location>
</feature>
<feature type="compositionally biased region" description="Low complexity" evidence="1">
    <location>
        <begin position="9"/>
        <end position="20"/>
    </location>
</feature>
<protein>
    <submittedName>
        <fullName evidence="2">Uncharacterized protein</fullName>
    </submittedName>
</protein>
<dbReference type="EMBL" id="OIVN01000779">
    <property type="protein sequence ID" value="SPC85378.1"/>
    <property type="molecule type" value="Genomic_DNA"/>
</dbReference>
<organism evidence="2">
    <name type="scientific">Fagus sylvatica</name>
    <name type="common">Beechnut</name>
    <dbReference type="NCBI Taxonomy" id="28930"/>
    <lineage>
        <taxon>Eukaryota</taxon>
        <taxon>Viridiplantae</taxon>
        <taxon>Streptophyta</taxon>
        <taxon>Embryophyta</taxon>
        <taxon>Tracheophyta</taxon>
        <taxon>Spermatophyta</taxon>
        <taxon>Magnoliopsida</taxon>
        <taxon>eudicotyledons</taxon>
        <taxon>Gunneridae</taxon>
        <taxon>Pentapetalae</taxon>
        <taxon>rosids</taxon>
        <taxon>fabids</taxon>
        <taxon>Fagales</taxon>
        <taxon>Fagaceae</taxon>
        <taxon>Fagus</taxon>
    </lineage>
</organism>